<dbReference type="InterPro" id="IPR016032">
    <property type="entry name" value="Sig_transdc_resp-reg_C-effctor"/>
</dbReference>
<dbReference type="PROSITE" id="PS00622">
    <property type="entry name" value="HTH_LUXR_1"/>
    <property type="match status" value="1"/>
</dbReference>
<gene>
    <name evidence="4" type="ORF">J4573_09710</name>
</gene>
<dbReference type="RefSeq" id="WP_208254937.1">
    <property type="nucleotide sequence ID" value="NZ_JAGEOJ010000003.1"/>
</dbReference>
<dbReference type="GO" id="GO:0003677">
    <property type="term" value="F:DNA binding"/>
    <property type="evidence" value="ECO:0007669"/>
    <property type="project" value="InterPro"/>
</dbReference>
<dbReference type="Pfam" id="PF13191">
    <property type="entry name" value="AAA_16"/>
    <property type="match status" value="1"/>
</dbReference>
<comment type="caution">
    <text evidence="4">The sequence shown here is derived from an EMBL/GenBank/DDBJ whole genome shotgun (WGS) entry which is preliminary data.</text>
</comment>
<dbReference type="PANTHER" id="PTHR16305:SF35">
    <property type="entry name" value="TRANSCRIPTIONAL ACTIVATOR DOMAIN"/>
    <property type="match status" value="1"/>
</dbReference>
<reference evidence="4" key="1">
    <citation type="submission" date="2021-03" db="EMBL/GenBank/DDBJ databases">
        <authorList>
            <person name="Kanchanasin P."/>
            <person name="Saeng-In P."/>
            <person name="Phongsopitanun W."/>
            <person name="Yuki M."/>
            <person name="Kudo T."/>
            <person name="Ohkuma M."/>
            <person name="Tanasupawat S."/>
        </authorList>
    </citation>
    <scope>NUCLEOTIDE SEQUENCE</scope>
    <source>
        <strain evidence="4">GKU 128</strain>
    </source>
</reference>
<evidence type="ECO:0000256" key="1">
    <source>
        <dbReference type="ARBA" id="ARBA00022741"/>
    </source>
</evidence>
<dbReference type="SUPFAM" id="SSF52540">
    <property type="entry name" value="P-loop containing nucleoside triphosphate hydrolases"/>
    <property type="match status" value="1"/>
</dbReference>
<dbReference type="SUPFAM" id="SSF46894">
    <property type="entry name" value="C-terminal effector domain of the bipartite response regulators"/>
    <property type="match status" value="1"/>
</dbReference>
<keyword evidence="1" id="KW-0547">Nucleotide-binding</keyword>
<keyword evidence="5" id="KW-1185">Reference proteome</keyword>
<accession>A0A939P831</accession>
<dbReference type="InterPro" id="IPR027417">
    <property type="entry name" value="P-loop_NTPase"/>
</dbReference>
<organism evidence="4 5">
    <name type="scientific">Actinomadura barringtoniae</name>
    <dbReference type="NCBI Taxonomy" id="1427535"/>
    <lineage>
        <taxon>Bacteria</taxon>
        <taxon>Bacillati</taxon>
        <taxon>Actinomycetota</taxon>
        <taxon>Actinomycetes</taxon>
        <taxon>Streptosporangiales</taxon>
        <taxon>Thermomonosporaceae</taxon>
        <taxon>Actinomadura</taxon>
    </lineage>
</organism>
<dbReference type="PROSITE" id="PS50043">
    <property type="entry name" value="HTH_LUXR_2"/>
    <property type="match status" value="1"/>
</dbReference>
<dbReference type="InterPro" id="IPR036388">
    <property type="entry name" value="WH-like_DNA-bd_sf"/>
</dbReference>
<evidence type="ECO:0000313" key="4">
    <source>
        <dbReference type="EMBL" id="MBO2447360.1"/>
    </source>
</evidence>
<dbReference type="AlphaFoldDB" id="A0A939P831"/>
<dbReference type="SUPFAM" id="SSF48452">
    <property type="entry name" value="TPR-like"/>
    <property type="match status" value="1"/>
</dbReference>
<dbReference type="PRINTS" id="PR00038">
    <property type="entry name" value="HTHLUXR"/>
</dbReference>
<dbReference type="CDD" id="cd06170">
    <property type="entry name" value="LuxR_C_like"/>
    <property type="match status" value="1"/>
</dbReference>
<dbReference type="SMART" id="SM00421">
    <property type="entry name" value="HTH_LUXR"/>
    <property type="match status" value="1"/>
</dbReference>
<protein>
    <submittedName>
        <fullName evidence="4">AAA family ATPase</fullName>
    </submittedName>
</protein>
<dbReference type="Gene3D" id="1.25.40.10">
    <property type="entry name" value="Tetratricopeptide repeat domain"/>
    <property type="match status" value="1"/>
</dbReference>
<dbReference type="EMBL" id="JAGEOJ010000003">
    <property type="protein sequence ID" value="MBO2447360.1"/>
    <property type="molecule type" value="Genomic_DNA"/>
</dbReference>
<dbReference type="GO" id="GO:0006355">
    <property type="term" value="P:regulation of DNA-templated transcription"/>
    <property type="evidence" value="ECO:0007669"/>
    <property type="project" value="InterPro"/>
</dbReference>
<evidence type="ECO:0000256" key="2">
    <source>
        <dbReference type="ARBA" id="ARBA00022840"/>
    </source>
</evidence>
<dbReference type="Gene3D" id="3.40.50.300">
    <property type="entry name" value="P-loop containing nucleotide triphosphate hydrolases"/>
    <property type="match status" value="1"/>
</dbReference>
<dbReference type="GO" id="GO:0005737">
    <property type="term" value="C:cytoplasm"/>
    <property type="evidence" value="ECO:0007669"/>
    <property type="project" value="TreeGrafter"/>
</dbReference>
<dbReference type="Gene3D" id="1.10.10.10">
    <property type="entry name" value="Winged helix-like DNA-binding domain superfamily/Winged helix DNA-binding domain"/>
    <property type="match status" value="1"/>
</dbReference>
<dbReference type="GO" id="GO:0005524">
    <property type="term" value="F:ATP binding"/>
    <property type="evidence" value="ECO:0007669"/>
    <property type="project" value="UniProtKB-KW"/>
</dbReference>
<dbReference type="Proteomes" id="UP000669179">
    <property type="component" value="Unassembled WGS sequence"/>
</dbReference>
<name>A0A939P831_9ACTN</name>
<keyword evidence="2" id="KW-0067">ATP-binding</keyword>
<evidence type="ECO:0000259" key="3">
    <source>
        <dbReference type="PROSITE" id="PS50043"/>
    </source>
</evidence>
<feature type="domain" description="HTH luxR-type" evidence="3">
    <location>
        <begin position="913"/>
        <end position="978"/>
    </location>
</feature>
<dbReference type="Pfam" id="PF00196">
    <property type="entry name" value="GerE"/>
    <property type="match status" value="1"/>
</dbReference>
<dbReference type="InterPro" id="IPR011990">
    <property type="entry name" value="TPR-like_helical_dom_sf"/>
</dbReference>
<evidence type="ECO:0000313" key="5">
    <source>
        <dbReference type="Proteomes" id="UP000669179"/>
    </source>
</evidence>
<proteinExistence type="predicted"/>
<dbReference type="GO" id="GO:0004016">
    <property type="term" value="F:adenylate cyclase activity"/>
    <property type="evidence" value="ECO:0007669"/>
    <property type="project" value="TreeGrafter"/>
</dbReference>
<dbReference type="InterPro" id="IPR000792">
    <property type="entry name" value="Tscrpt_reg_LuxR_C"/>
</dbReference>
<dbReference type="InterPro" id="IPR041664">
    <property type="entry name" value="AAA_16"/>
</dbReference>
<sequence>MTSQVSPIFAGREAELGTLLETFESARTEAPAIVLLAGEAGGGKTRLANEFAARVGEGARVLAGGCMELSSAGLPYAPFTAALRQLIREIGEDGVAALMPGGTTRDLARLLPGLGEAPADSDPATARARLFEQMLTLLERLATREPLLLIVEDAHWADRSTRDLLVFLARNLRHGPLMLLISYRSDDLHRTHPLRPVLADLSRAEGVSRLELPRLSLGEVAGQLAGILGSSPKPELTELVYGRSGGIPLFVEAMTDYADASGMGVPESLRDLLLVGVNRLPEETQEVLRVASASVATDSIGHELLLRVTGLDDQRLSEALRPAVDGNILVADSQGYRFRHALISEAVHEDLLPGEHGRIHRTYAEALERDPELCAQGGPGSSAALALHWHSAHDNEKALSAAWKAAAESESALAYSEQVQMLERVLELWDRVEDAPERTGHDQVGVLEIAIEAAHACGEAHNGLSFVRAALAELDPAQDPDRVAMLLAWRGRLKGLKGLTGELDDLREAERLAARPTAIRARVLDRISVTLQLHHEIAEGSEFAREALELARELGEEEIELDVTISLATLATKEGAGDLDGTRRTLHEVQRRGAELGHAETVLRSRTNLSDTLEAAGASAEAAEVAAKGWEIAKEVGRARLNGPFLAGNLTESLVSLGRWDEALAVADESLSINPAPALHGFLLIHQGTIALARGDLAAVERSLELMPPSARSGFTVPQETMPPRLLLTRYRLATGDVAGAMELVEETVRERPDVKGRYLWPLLLVGMRACAEAGTVLGDDALLERSVALRARLREVAAHTLADGALNSAYATTFAAEAAAAEGALDAPAWDAAASAWGGLSQPYPQALALLRAAEAVAGDGDREGAAERLKIAASLADGLGARPLRTQIEDLARRARIPFEQATASATPRNGEHTSFGLTPREREVLRLVTEGRGNREIAEELFISAKTVSVHVSNILTKLEVSSRGEAAALAHRLGLFADR</sequence>
<dbReference type="PANTHER" id="PTHR16305">
    <property type="entry name" value="TESTICULAR SOLUBLE ADENYLYL CYCLASE"/>
    <property type="match status" value="1"/>
</dbReference>